<dbReference type="EC" id="2.4.-.-" evidence="3"/>
<dbReference type="EMBL" id="JBHUMJ010000002">
    <property type="protein sequence ID" value="MFD2699358.1"/>
    <property type="molecule type" value="Genomic_DNA"/>
</dbReference>
<dbReference type="Pfam" id="PF13524">
    <property type="entry name" value="Glyco_trans_1_2"/>
    <property type="match status" value="1"/>
</dbReference>
<evidence type="ECO:0000256" key="1">
    <source>
        <dbReference type="SAM" id="MobiDB-lite"/>
    </source>
</evidence>
<evidence type="ECO:0000259" key="2">
    <source>
        <dbReference type="Pfam" id="PF13524"/>
    </source>
</evidence>
<comment type="caution">
    <text evidence="3">The sequence shown here is derived from an EMBL/GenBank/DDBJ whole genome shotgun (WGS) entry which is preliminary data.</text>
</comment>
<evidence type="ECO:0000313" key="3">
    <source>
        <dbReference type="EMBL" id="MFD2699358.1"/>
    </source>
</evidence>
<feature type="compositionally biased region" description="Polar residues" evidence="1">
    <location>
        <begin position="11"/>
        <end position="24"/>
    </location>
</feature>
<accession>A0ABW5SJJ0</accession>
<dbReference type="Gene3D" id="3.40.50.2000">
    <property type="entry name" value="Glycogen Phosphorylase B"/>
    <property type="match status" value="1"/>
</dbReference>
<evidence type="ECO:0000313" key="4">
    <source>
        <dbReference type="Proteomes" id="UP001597540"/>
    </source>
</evidence>
<feature type="compositionally biased region" description="Low complexity" evidence="1">
    <location>
        <begin position="28"/>
        <end position="42"/>
    </location>
</feature>
<dbReference type="InterPro" id="IPR055259">
    <property type="entry name" value="YkvP/CgeB_Glyco_trans-like"/>
</dbReference>
<feature type="region of interest" description="Disordered" evidence="1">
    <location>
        <begin position="1"/>
        <end position="58"/>
    </location>
</feature>
<organism evidence="3 4">
    <name type="scientific">Paenibacillus shunpengii</name>
    <dbReference type="NCBI Taxonomy" id="2054424"/>
    <lineage>
        <taxon>Bacteria</taxon>
        <taxon>Bacillati</taxon>
        <taxon>Bacillota</taxon>
        <taxon>Bacilli</taxon>
        <taxon>Bacillales</taxon>
        <taxon>Paenibacillaceae</taxon>
        <taxon>Paenibacillus</taxon>
    </lineage>
</organism>
<reference evidence="4" key="1">
    <citation type="journal article" date="2019" name="Int. J. Syst. Evol. Microbiol.">
        <title>The Global Catalogue of Microorganisms (GCM) 10K type strain sequencing project: providing services to taxonomists for standard genome sequencing and annotation.</title>
        <authorList>
            <consortium name="The Broad Institute Genomics Platform"/>
            <consortium name="The Broad Institute Genome Sequencing Center for Infectious Disease"/>
            <person name="Wu L."/>
            <person name="Ma J."/>
        </authorList>
    </citation>
    <scope>NUCLEOTIDE SEQUENCE [LARGE SCALE GENOMIC DNA]</scope>
    <source>
        <strain evidence="4">KCTC 33849</strain>
    </source>
</reference>
<feature type="domain" description="Spore protein YkvP/CgeB glycosyl transferase-like" evidence="2">
    <location>
        <begin position="290"/>
        <end position="406"/>
    </location>
</feature>
<proteinExistence type="predicted"/>
<dbReference type="Proteomes" id="UP001597540">
    <property type="component" value="Unassembled WGS sequence"/>
</dbReference>
<sequence>MRKKEKKSEIRSTTTGRNQIPSNKRQSKSLSKPLSKSQSKSPGRFKNKTQESAQDKLQSTLHDKLQHKSKFRASANATPAAPIVMRPSRMETAQEDLSLQPNRSWLSHQRQPVPDVQTHDPRNAKSMRLALLIPLTEQFTPSMESQIADSLRMLVKEVIILKINENLQDSLSTYKPDLLLCIGNQAAQFITPELLSQSIHTKTAIWLNDPYEPCENIAFAYHDWDLVITQNMLHLPVYEKYGYKHIVVMPYSADPLVYKPHQPQPHFHSDLLIVGDYSEERLLYVHVIRQRCEGKKIRALGRNWESVDQIEICQPDSEMMLSAYYNGANMIVHWDAAPRPLYEIAACGVFQIVENSPDIHELMKPGEDVVIFSNPEQLGSKLQYYSENTDRKRMVASRALYSSKYDYSFLQSAMKLIYSLL</sequence>
<dbReference type="GO" id="GO:0016757">
    <property type="term" value="F:glycosyltransferase activity"/>
    <property type="evidence" value="ECO:0007669"/>
    <property type="project" value="UniProtKB-KW"/>
</dbReference>
<keyword evidence="3" id="KW-0808">Transferase</keyword>
<keyword evidence="4" id="KW-1185">Reference proteome</keyword>
<protein>
    <submittedName>
        <fullName evidence="3">Glycosyltransferase</fullName>
        <ecNumber evidence="3">2.4.-.-</ecNumber>
    </submittedName>
</protein>
<dbReference type="SUPFAM" id="SSF53756">
    <property type="entry name" value="UDP-Glycosyltransferase/glycogen phosphorylase"/>
    <property type="match status" value="1"/>
</dbReference>
<dbReference type="RefSeq" id="WP_379260255.1">
    <property type="nucleotide sequence ID" value="NZ_JBHUMJ010000002.1"/>
</dbReference>
<keyword evidence="3" id="KW-0328">Glycosyltransferase</keyword>
<feature type="compositionally biased region" description="Basic and acidic residues" evidence="1">
    <location>
        <begin position="1"/>
        <end position="10"/>
    </location>
</feature>
<gene>
    <name evidence="3" type="ORF">ACFSVM_02640</name>
</gene>
<name>A0ABW5SJJ0_9BACL</name>